<keyword evidence="2" id="KW-0804">Transcription</keyword>
<evidence type="ECO:0000313" key="4">
    <source>
        <dbReference type="EMBL" id="SDX80797.1"/>
    </source>
</evidence>
<organism evidence="4 5">
    <name type="scientific">Halopenitus persicus</name>
    <dbReference type="NCBI Taxonomy" id="1048396"/>
    <lineage>
        <taxon>Archaea</taxon>
        <taxon>Methanobacteriati</taxon>
        <taxon>Methanobacteriota</taxon>
        <taxon>Stenosarchaea group</taxon>
        <taxon>Halobacteria</taxon>
        <taxon>Halobacteriales</taxon>
        <taxon>Haloferacaceae</taxon>
        <taxon>Halopenitus</taxon>
    </lineage>
</organism>
<evidence type="ECO:0000259" key="3">
    <source>
        <dbReference type="Pfam" id="PF04967"/>
    </source>
</evidence>
<keyword evidence="1" id="KW-0805">Transcription regulation</keyword>
<dbReference type="AlphaFoldDB" id="A0A1H3EQG0"/>
<dbReference type="Proteomes" id="UP000199079">
    <property type="component" value="Unassembled WGS sequence"/>
</dbReference>
<dbReference type="SUPFAM" id="SSF88659">
    <property type="entry name" value="Sigma3 and sigma4 domains of RNA polymerase sigma factors"/>
    <property type="match status" value="1"/>
</dbReference>
<dbReference type="RefSeq" id="WP_092730768.1">
    <property type="nucleotide sequence ID" value="NZ_FNPC01000001.1"/>
</dbReference>
<protein>
    <submittedName>
        <fullName evidence="4">Predicted DNA binding protein, contains HTH domain</fullName>
    </submittedName>
</protein>
<evidence type="ECO:0000256" key="2">
    <source>
        <dbReference type="ARBA" id="ARBA00023163"/>
    </source>
</evidence>
<reference evidence="5" key="1">
    <citation type="submission" date="2016-10" db="EMBL/GenBank/DDBJ databases">
        <authorList>
            <person name="Varghese N."/>
            <person name="Submissions S."/>
        </authorList>
    </citation>
    <scope>NUCLEOTIDE SEQUENCE [LARGE SCALE GENOMIC DNA]</scope>
    <source>
        <strain evidence="5">DC30,IBRC 10041,KCTC 4046</strain>
    </source>
</reference>
<proteinExistence type="predicted"/>
<dbReference type="InterPro" id="IPR007050">
    <property type="entry name" value="HTH_bacterioopsin"/>
</dbReference>
<evidence type="ECO:0000256" key="1">
    <source>
        <dbReference type="ARBA" id="ARBA00023015"/>
    </source>
</evidence>
<keyword evidence="5" id="KW-1185">Reference proteome</keyword>
<name>A0A1H3EQG0_9EURY</name>
<evidence type="ECO:0000313" key="5">
    <source>
        <dbReference type="Proteomes" id="UP000199079"/>
    </source>
</evidence>
<dbReference type="Pfam" id="PF04967">
    <property type="entry name" value="HTH_10"/>
    <property type="match status" value="1"/>
</dbReference>
<gene>
    <name evidence="4" type="ORF">SAMN05216564_101544</name>
</gene>
<dbReference type="InterPro" id="IPR036388">
    <property type="entry name" value="WH-like_DNA-bd_sf"/>
</dbReference>
<accession>A0A1H3EQG0</accession>
<dbReference type="PANTHER" id="PTHR34236:SF1">
    <property type="entry name" value="DIMETHYL SULFOXIDE REDUCTASE TRANSCRIPTIONAL ACTIVATOR"/>
    <property type="match status" value="1"/>
</dbReference>
<dbReference type="InterPro" id="IPR013324">
    <property type="entry name" value="RNA_pol_sigma_r3/r4-like"/>
</dbReference>
<dbReference type="PANTHER" id="PTHR34236">
    <property type="entry name" value="DIMETHYL SULFOXIDE REDUCTASE TRANSCRIPTIONAL ACTIVATOR"/>
    <property type="match status" value="1"/>
</dbReference>
<feature type="domain" description="HTH bat-type" evidence="3">
    <location>
        <begin position="166"/>
        <end position="217"/>
    </location>
</feature>
<dbReference type="Gene3D" id="1.10.10.10">
    <property type="entry name" value="Winged helix-like DNA-binding domain superfamily/Winged helix DNA-binding domain"/>
    <property type="match status" value="1"/>
</dbReference>
<sequence length="231" mass="25783">MTTFAEVRFAHEDGALADTFASAPELDVRVLPETSTDPEREVYVLKFGTTPPDVVAETLERDRTVETVHPMPEFDRRNLWGVTFAETAVLLAPQVTRHGGFVIDARSAAPGPEPTPRGWHEQWLLPDREALHDVWQHAREAGFSFEVVDVRQLPGADTEYPVRDALTEKQREALVVAYELGYFADPREASLADVAAELGYSASAVGGRLKRGIRALIERTLLVDRPDRPRQ</sequence>
<dbReference type="OrthoDB" id="202021at2157"/>
<dbReference type="EMBL" id="FNPC01000001">
    <property type="protein sequence ID" value="SDX80797.1"/>
    <property type="molecule type" value="Genomic_DNA"/>
</dbReference>